<reference evidence="1" key="1">
    <citation type="submission" date="2021-05" db="EMBL/GenBank/DDBJ databases">
        <authorList>
            <person name="Pan Q."/>
            <person name="Jouanno E."/>
            <person name="Zahm M."/>
            <person name="Klopp C."/>
            <person name="Cabau C."/>
            <person name="Louis A."/>
            <person name="Berthelot C."/>
            <person name="Parey E."/>
            <person name="Roest Crollius H."/>
            <person name="Montfort J."/>
            <person name="Robinson-Rechavi M."/>
            <person name="Bouchez O."/>
            <person name="Lampietro C."/>
            <person name="Lopez Roques C."/>
            <person name="Donnadieu C."/>
            <person name="Postlethwait J."/>
            <person name="Bobe J."/>
            <person name="Dillon D."/>
            <person name="Chandos A."/>
            <person name="von Hippel F."/>
            <person name="Guiguen Y."/>
        </authorList>
    </citation>
    <scope>NUCLEOTIDE SEQUENCE</scope>
    <source>
        <strain evidence="1">YG-Jan2019</strain>
    </source>
</reference>
<organism evidence="1 2">
    <name type="scientific">Dallia pectoralis</name>
    <name type="common">Alaska blackfish</name>
    <dbReference type="NCBI Taxonomy" id="75939"/>
    <lineage>
        <taxon>Eukaryota</taxon>
        <taxon>Metazoa</taxon>
        <taxon>Chordata</taxon>
        <taxon>Craniata</taxon>
        <taxon>Vertebrata</taxon>
        <taxon>Euteleostomi</taxon>
        <taxon>Actinopterygii</taxon>
        <taxon>Neopterygii</taxon>
        <taxon>Teleostei</taxon>
        <taxon>Protacanthopterygii</taxon>
        <taxon>Esociformes</taxon>
        <taxon>Umbridae</taxon>
        <taxon>Dallia</taxon>
    </lineage>
</organism>
<keyword evidence="2" id="KW-1185">Reference proteome</keyword>
<dbReference type="EMBL" id="CM055745">
    <property type="protein sequence ID" value="KAJ7997792.1"/>
    <property type="molecule type" value="Genomic_DNA"/>
</dbReference>
<comment type="caution">
    <text evidence="1">The sequence shown here is derived from an EMBL/GenBank/DDBJ whole genome shotgun (WGS) entry which is preliminary data.</text>
</comment>
<protein>
    <submittedName>
        <fullName evidence="1">Uncharacterized protein</fullName>
    </submittedName>
</protein>
<dbReference type="Proteomes" id="UP001157502">
    <property type="component" value="Chromosome 18"/>
</dbReference>
<sequence length="129" mass="13818">MLWIYGLWFHSGIVAKTTPSMSEDPGGFKQGMGLTRPSLAGLPSTTVTQSDIQHIGLSCDLKELTVLLTVPTSCCRRVWSSSVTRVCDGESLRQSATDTVCNRETGQQGCGEIVLLSRKSMGFTCGGSI</sequence>
<proteinExistence type="predicted"/>
<name>A0ACC2G2I5_DALPE</name>
<accession>A0ACC2G2I5</accession>
<evidence type="ECO:0000313" key="2">
    <source>
        <dbReference type="Proteomes" id="UP001157502"/>
    </source>
</evidence>
<gene>
    <name evidence="1" type="ORF">DPEC_G00215800</name>
</gene>
<evidence type="ECO:0000313" key="1">
    <source>
        <dbReference type="EMBL" id="KAJ7997792.1"/>
    </source>
</evidence>